<keyword evidence="1" id="KW-0732">Signal</keyword>
<evidence type="ECO:0000313" key="6">
    <source>
        <dbReference type="Proteomes" id="UP000651482"/>
    </source>
</evidence>
<keyword evidence="3" id="KW-1133">Transmembrane helix</keyword>
<feature type="compositionally biased region" description="Low complexity" evidence="2">
    <location>
        <begin position="29"/>
        <end position="41"/>
    </location>
</feature>
<dbReference type="AlphaFoldDB" id="A0A926D8F7"/>
<feature type="region of interest" description="Disordered" evidence="2">
    <location>
        <begin position="29"/>
        <end position="57"/>
    </location>
</feature>
<gene>
    <name evidence="5" type="ORF">IAG03_06320</name>
</gene>
<evidence type="ECO:0000259" key="4">
    <source>
        <dbReference type="Pfam" id="PF11611"/>
    </source>
</evidence>
<dbReference type="Pfam" id="PF11611">
    <property type="entry name" value="DUF4352"/>
    <property type="match status" value="1"/>
</dbReference>
<dbReference type="RefSeq" id="WP_249319172.1">
    <property type="nucleotide sequence ID" value="NZ_JACRSN010000007.1"/>
</dbReference>
<dbReference type="InterPro" id="IPR029050">
    <property type="entry name" value="Immunoprotect_excell_Ig-like"/>
</dbReference>
<evidence type="ECO:0000256" key="2">
    <source>
        <dbReference type="SAM" id="MobiDB-lite"/>
    </source>
</evidence>
<protein>
    <submittedName>
        <fullName evidence="5">DUF4352 domain-containing protein</fullName>
    </submittedName>
</protein>
<dbReference type="Gene3D" id="2.60.40.1240">
    <property type="match status" value="1"/>
</dbReference>
<dbReference type="Proteomes" id="UP000651482">
    <property type="component" value="Unassembled WGS sequence"/>
</dbReference>
<evidence type="ECO:0000256" key="3">
    <source>
        <dbReference type="SAM" id="Phobius"/>
    </source>
</evidence>
<name>A0A926D8F7_9FIRM</name>
<proteinExistence type="predicted"/>
<feature type="transmembrane region" description="Helical" evidence="3">
    <location>
        <begin position="70"/>
        <end position="96"/>
    </location>
</feature>
<accession>A0A926D8F7</accession>
<evidence type="ECO:0000313" key="5">
    <source>
        <dbReference type="EMBL" id="MBC8533626.1"/>
    </source>
</evidence>
<comment type="caution">
    <text evidence="5">The sequence shown here is derived from an EMBL/GenBank/DDBJ whole genome shotgun (WGS) entry which is preliminary data.</text>
</comment>
<dbReference type="InterPro" id="IPR029051">
    <property type="entry name" value="DUF4352"/>
</dbReference>
<keyword evidence="3" id="KW-0472">Membrane</keyword>
<feature type="region of interest" description="Disordered" evidence="2">
    <location>
        <begin position="100"/>
        <end position="142"/>
    </location>
</feature>
<feature type="domain" description="DUF4352" evidence="4">
    <location>
        <begin position="280"/>
        <end position="351"/>
    </location>
</feature>
<dbReference type="EMBL" id="JACRSN010000007">
    <property type="protein sequence ID" value="MBC8533626.1"/>
    <property type="molecule type" value="Genomic_DNA"/>
</dbReference>
<reference evidence="5" key="1">
    <citation type="submission" date="2020-08" db="EMBL/GenBank/DDBJ databases">
        <title>Genome public.</title>
        <authorList>
            <person name="Liu C."/>
            <person name="Sun Q."/>
        </authorList>
    </citation>
    <scope>NUCLEOTIDE SEQUENCE</scope>
    <source>
        <strain evidence="5">NSJ-40</strain>
    </source>
</reference>
<feature type="compositionally biased region" description="Low complexity" evidence="2">
    <location>
        <begin position="100"/>
        <end position="139"/>
    </location>
</feature>
<sequence>MKCPKCGTEHNFAFCPNCGCKADSATPEQQPSTPFFSQQPNSPAPTQPDPSYSMPTQVAPKKKGLRWWGILLIVLGALIGALILFFLFIGIIGSVFGSDTSSMESPTNSSSDNMSSVVSELPLPESELSPPESDPPLSDSEIDQFFTNPNQFKGRTVTLIGRVFVSPEKDEDGIYFQMFADPENYERNVVVSYQDSDASIATNDYVRITGTVHGKFKGKNAFGASVTAPSVFADSVEVLSYMEAVVPALRIIEPKDCTQEQCGYSVTVDKIEFAEKETRVYLTVRNGGSGNFSLYSFNAKIIQNGKQYEEEINFAADYPKIQTDLAPGVTTEGIIAFSAIEQADFKLTFDAYSDNWEEQLDPYSFDIPVE</sequence>
<evidence type="ECO:0000256" key="1">
    <source>
        <dbReference type="ARBA" id="ARBA00022729"/>
    </source>
</evidence>
<keyword evidence="6" id="KW-1185">Reference proteome</keyword>
<keyword evidence="3" id="KW-0812">Transmembrane</keyword>
<organism evidence="5 6">
    <name type="scientific">Yeguia hominis</name>
    <dbReference type="NCBI Taxonomy" id="2763662"/>
    <lineage>
        <taxon>Bacteria</taxon>
        <taxon>Bacillati</taxon>
        <taxon>Bacillota</taxon>
        <taxon>Clostridia</taxon>
        <taxon>Eubacteriales</taxon>
        <taxon>Yeguiaceae</taxon>
        <taxon>Yeguia</taxon>
    </lineage>
</organism>